<name>A0ABP7GTG3_9ACTN</name>
<dbReference type="InterPro" id="IPR014543">
    <property type="entry name" value="UCP028291"/>
</dbReference>
<keyword evidence="2" id="KW-1133">Transmembrane helix</keyword>
<evidence type="ECO:0000256" key="1">
    <source>
        <dbReference type="SAM" id="MobiDB-lite"/>
    </source>
</evidence>
<dbReference type="Pfam" id="PF09981">
    <property type="entry name" value="DUF2218"/>
    <property type="match status" value="1"/>
</dbReference>
<gene>
    <name evidence="3" type="ORF">GCM10022403_005160</name>
</gene>
<reference evidence="4" key="1">
    <citation type="journal article" date="2019" name="Int. J. Syst. Evol. Microbiol.">
        <title>The Global Catalogue of Microorganisms (GCM) 10K type strain sequencing project: providing services to taxonomists for standard genome sequencing and annotation.</title>
        <authorList>
            <consortium name="The Broad Institute Genomics Platform"/>
            <consortium name="The Broad Institute Genome Sequencing Center for Infectious Disease"/>
            <person name="Wu L."/>
            <person name="Ma J."/>
        </authorList>
    </citation>
    <scope>NUCLEOTIDE SEQUENCE [LARGE SCALE GENOMIC DNA]</scope>
    <source>
        <strain evidence="4">JCM 17138</strain>
    </source>
</reference>
<evidence type="ECO:0000313" key="3">
    <source>
        <dbReference type="EMBL" id="GAA3772975.1"/>
    </source>
</evidence>
<feature type="region of interest" description="Disordered" evidence="1">
    <location>
        <begin position="125"/>
        <end position="148"/>
    </location>
</feature>
<dbReference type="Gene3D" id="3.30.310.50">
    <property type="entry name" value="Alpha-D-phosphohexomutase, C-terminal domain"/>
    <property type="match status" value="1"/>
</dbReference>
<feature type="region of interest" description="Disordered" evidence="1">
    <location>
        <begin position="27"/>
        <end position="60"/>
    </location>
</feature>
<keyword evidence="2" id="KW-0472">Membrane</keyword>
<comment type="caution">
    <text evidence="3">The sequence shown here is derived from an EMBL/GenBank/DDBJ whole genome shotgun (WGS) entry which is preliminary data.</text>
</comment>
<dbReference type="EMBL" id="BAABDE010000002">
    <property type="protein sequence ID" value="GAA3772975.1"/>
    <property type="molecule type" value="Genomic_DNA"/>
</dbReference>
<keyword evidence="4" id="KW-1185">Reference proteome</keyword>
<feature type="transmembrane region" description="Helical" evidence="2">
    <location>
        <begin position="155"/>
        <end position="175"/>
    </location>
</feature>
<dbReference type="RefSeq" id="WP_275770258.1">
    <property type="nucleotide sequence ID" value="NZ_BAABDE010000002.1"/>
</dbReference>
<protein>
    <recommendedName>
        <fullName evidence="5">DUF2218 domain-containing protein</fullName>
    </recommendedName>
</protein>
<accession>A0ABP7GTG3</accession>
<feature type="transmembrane region" description="Helical" evidence="2">
    <location>
        <begin position="187"/>
        <end position="207"/>
    </location>
</feature>
<evidence type="ECO:0008006" key="5">
    <source>
        <dbReference type="Google" id="ProtNLM"/>
    </source>
</evidence>
<keyword evidence="2" id="KW-0812">Transmembrane</keyword>
<dbReference type="Proteomes" id="UP001501009">
    <property type="component" value="Unassembled WGS sequence"/>
</dbReference>
<evidence type="ECO:0000313" key="4">
    <source>
        <dbReference type="Proteomes" id="UP001501009"/>
    </source>
</evidence>
<evidence type="ECO:0000256" key="2">
    <source>
        <dbReference type="SAM" id="Phobius"/>
    </source>
</evidence>
<organism evidence="3 4">
    <name type="scientific">Streptomyces coacervatus</name>
    <dbReference type="NCBI Taxonomy" id="647381"/>
    <lineage>
        <taxon>Bacteria</taxon>
        <taxon>Bacillati</taxon>
        <taxon>Actinomycetota</taxon>
        <taxon>Actinomycetes</taxon>
        <taxon>Kitasatosporales</taxon>
        <taxon>Streptomycetaceae</taxon>
        <taxon>Streptomyces</taxon>
    </lineage>
</organism>
<sequence length="218" mass="23849">MPTAEAHVPTDRPSRYLVQLCKHFSNKGSHLSHRPRNHGGGDGPDTARRHTAPDIDPSQISVEWSDTHGTVTLPWGTCDLRAAEGDLVLRVEADTEEDLRRLQDLLAMHLGRFGRRDQLQVEWQEPAAATAAPSPPAEQSDSGSVRPPRARLDHLKWAGLAALILLVVAVHLGLADALLSTSDWTSWAVGAVLAVIVVKLAAVLVVGRRLHRRSRRRA</sequence>
<proteinExistence type="predicted"/>